<feature type="compositionally biased region" description="Polar residues" evidence="1">
    <location>
        <begin position="248"/>
        <end position="257"/>
    </location>
</feature>
<organism evidence="2 3">
    <name type="scientific">Trametes coccinea (strain BRFM310)</name>
    <name type="common">Pycnoporus coccineus</name>
    <dbReference type="NCBI Taxonomy" id="1353009"/>
    <lineage>
        <taxon>Eukaryota</taxon>
        <taxon>Fungi</taxon>
        <taxon>Dikarya</taxon>
        <taxon>Basidiomycota</taxon>
        <taxon>Agaricomycotina</taxon>
        <taxon>Agaricomycetes</taxon>
        <taxon>Polyporales</taxon>
        <taxon>Polyporaceae</taxon>
        <taxon>Trametes</taxon>
    </lineage>
</organism>
<name>A0A1Y2IEG8_TRAC3</name>
<sequence>MASQTLRWQDIDTPGTVRESNRKSRRRLSGTARNRTPPLSSVGPPVPSEFIYYRRSDDFAPNGESMDFRVVAGTKRSRMHAKDRPVGIPRSKRVRTTSETSTLLDVSIAASPPHELFSTHDIPLSAPAATPSPPRVQNNTSLANATHSAAPHLTRPFAAGLPGYQTSEILVDRPSVINVPPHWPPPSAVPMQLSAHSSDSLNLTSILTTPRLQRLPPLSRAQTYSATAPNKTRSLTRHDRRHNPGAESPSSFDNGAQHQKGRLVAPRRIRFEEPVAGDSMLRAPPHASSIGSAAVGSSTPGSGDGAFAPASAHYYQGRQGSLSSEGSSRVSPSFSSGPAPSSTAGTTPESVTHAPFSPSSLSFEALPPPRHLALVDRGEAVQPTVTGSVVDPTTRLENPAEVGARVMLTPMLTMWANTSQYGVTVGDAKPSSGNLAWEWITRMLDNPDDEWVERSEQDWYHSMNDVWGHVYLPHHSLRS</sequence>
<feature type="compositionally biased region" description="Polar residues" evidence="1">
    <location>
        <begin position="221"/>
        <end position="233"/>
    </location>
</feature>
<feature type="compositionally biased region" description="Basic residues" evidence="1">
    <location>
        <begin position="234"/>
        <end position="243"/>
    </location>
</feature>
<evidence type="ECO:0000256" key="1">
    <source>
        <dbReference type="SAM" id="MobiDB-lite"/>
    </source>
</evidence>
<proteinExistence type="predicted"/>
<feature type="compositionally biased region" description="Basic residues" evidence="1">
    <location>
        <begin position="259"/>
        <end position="268"/>
    </location>
</feature>
<feature type="compositionally biased region" description="Low complexity" evidence="1">
    <location>
        <begin position="320"/>
        <end position="350"/>
    </location>
</feature>
<keyword evidence="3" id="KW-1185">Reference proteome</keyword>
<dbReference type="AlphaFoldDB" id="A0A1Y2IEG8"/>
<feature type="region of interest" description="Disordered" evidence="1">
    <location>
        <begin position="214"/>
        <end position="362"/>
    </location>
</feature>
<dbReference type="Proteomes" id="UP000193067">
    <property type="component" value="Unassembled WGS sequence"/>
</dbReference>
<feature type="compositionally biased region" description="Low complexity" evidence="1">
    <location>
        <begin position="287"/>
        <end position="298"/>
    </location>
</feature>
<feature type="region of interest" description="Disordered" evidence="1">
    <location>
        <begin position="118"/>
        <end position="140"/>
    </location>
</feature>
<reference evidence="2 3" key="1">
    <citation type="journal article" date="2015" name="Biotechnol. Biofuels">
        <title>Enhanced degradation of softwood versus hardwood by the white-rot fungus Pycnoporus coccineus.</title>
        <authorList>
            <person name="Couturier M."/>
            <person name="Navarro D."/>
            <person name="Chevret D."/>
            <person name="Henrissat B."/>
            <person name="Piumi F."/>
            <person name="Ruiz-Duenas F.J."/>
            <person name="Martinez A.T."/>
            <person name="Grigoriev I.V."/>
            <person name="Riley R."/>
            <person name="Lipzen A."/>
            <person name="Berrin J.G."/>
            <person name="Master E.R."/>
            <person name="Rosso M.N."/>
        </authorList>
    </citation>
    <scope>NUCLEOTIDE SEQUENCE [LARGE SCALE GENOMIC DNA]</scope>
    <source>
        <strain evidence="2 3">BRFM310</strain>
    </source>
</reference>
<protein>
    <submittedName>
        <fullName evidence="2">Uncharacterized protein</fullName>
    </submittedName>
</protein>
<evidence type="ECO:0000313" key="2">
    <source>
        <dbReference type="EMBL" id="OSC98760.1"/>
    </source>
</evidence>
<evidence type="ECO:0000313" key="3">
    <source>
        <dbReference type="Proteomes" id="UP000193067"/>
    </source>
</evidence>
<dbReference type="EMBL" id="KZ084134">
    <property type="protein sequence ID" value="OSC98760.1"/>
    <property type="molecule type" value="Genomic_DNA"/>
</dbReference>
<accession>A0A1Y2IEG8</accession>
<gene>
    <name evidence="2" type="ORF">PYCCODRAFT_1480330</name>
</gene>
<feature type="region of interest" description="Disordered" evidence="1">
    <location>
        <begin position="1"/>
        <end position="47"/>
    </location>
</feature>